<keyword evidence="2" id="KW-0677">Repeat</keyword>
<evidence type="ECO:0000313" key="5">
    <source>
        <dbReference type="EMBL" id="RZV12548.1"/>
    </source>
</evidence>
<dbReference type="GO" id="GO:0006352">
    <property type="term" value="P:DNA-templated transcription initiation"/>
    <property type="evidence" value="ECO:0007669"/>
    <property type="project" value="InterPro"/>
</dbReference>
<sequence>MLDAEQTNEDYLSKDVSIANIVASARFDMEIELSAVAEELGSLDSEWVEDIDHRYEKGNRLIISISDNNTVIILAASGVHVLTGAKSYDELIDARQKFYYALEEIGLLHSSEFEDIRFIDKFNVKNLVCVGELDSEVNLNAAPIGLGLENTEYEPEQFSGLVYRPDEGSATLLIFASGKIVITGSRGTETSQELFEQLEKRLNILLE</sequence>
<dbReference type="RefSeq" id="WP_130498661.1">
    <property type="nucleotide sequence ID" value="NZ_SHMP01000002.1"/>
</dbReference>
<evidence type="ECO:0000256" key="1">
    <source>
        <dbReference type="ARBA" id="ARBA00005560"/>
    </source>
</evidence>
<dbReference type="Gene3D" id="3.30.310.10">
    <property type="entry name" value="TATA-Binding Protein"/>
    <property type="match status" value="2"/>
</dbReference>
<dbReference type="OrthoDB" id="350539at2157"/>
<dbReference type="Pfam" id="PF00352">
    <property type="entry name" value="TBP"/>
    <property type="match status" value="2"/>
</dbReference>
<protein>
    <submittedName>
        <fullName evidence="5">TATA binding protein of transcription factor TFIID</fullName>
    </submittedName>
</protein>
<organism evidence="5 6">
    <name type="scientific">Natrinema hispanicum</name>
    <dbReference type="NCBI Taxonomy" id="392421"/>
    <lineage>
        <taxon>Archaea</taxon>
        <taxon>Methanobacteriati</taxon>
        <taxon>Methanobacteriota</taxon>
        <taxon>Stenosarchaea group</taxon>
        <taxon>Halobacteria</taxon>
        <taxon>Halobacteriales</taxon>
        <taxon>Natrialbaceae</taxon>
        <taxon>Natrinema</taxon>
    </lineage>
</organism>
<dbReference type="PRINTS" id="PR00686">
    <property type="entry name" value="TIFACTORIID"/>
</dbReference>
<dbReference type="EMBL" id="SHMP01000002">
    <property type="protein sequence ID" value="RZV12548.1"/>
    <property type="molecule type" value="Genomic_DNA"/>
</dbReference>
<dbReference type="AlphaFoldDB" id="A0A482YFQ4"/>
<evidence type="ECO:0000256" key="4">
    <source>
        <dbReference type="ARBA" id="ARBA00023163"/>
    </source>
</evidence>
<dbReference type="SUPFAM" id="SSF55945">
    <property type="entry name" value="TATA-box binding protein-like"/>
    <property type="match status" value="2"/>
</dbReference>
<comment type="caution">
    <text evidence="5">The sequence shown here is derived from an EMBL/GenBank/DDBJ whole genome shotgun (WGS) entry which is preliminary data.</text>
</comment>
<dbReference type="InterPro" id="IPR012295">
    <property type="entry name" value="TBP_dom_sf"/>
</dbReference>
<dbReference type="PANTHER" id="PTHR10126">
    <property type="entry name" value="TATA-BOX BINDING PROTEIN"/>
    <property type="match status" value="1"/>
</dbReference>
<dbReference type="InterPro" id="IPR000814">
    <property type="entry name" value="TBP"/>
</dbReference>
<dbReference type="Proteomes" id="UP000291097">
    <property type="component" value="Unassembled WGS sequence"/>
</dbReference>
<comment type="similarity">
    <text evidence="1">Belongs to the TBP family.</text>
</comment>
<keyword evidence="4" id="KW-0804">Transcription</keyword>
<reference evidence="5 6" key="1">
    <citation type="submission" date="2019-02" db="EMBL/GenBank/DDBJ databases">
        <title>Genomic Encyclopedia of Archaeal and Bacterial Type Strains, Phase II (KMG-II): from individual species to whole genera.</title>
        <authorList>
            <person name="Goeker M."/>
        </authorList>
    </citation>
    <scope>NUCLEOTIDE SEQUENCE [LARGE SCALE GENOMIC DNA]</scope>
    <source>
        <strain evidence="5 6">DSM 18328</strain>
    </source>
</reference>
<evidence type="ECO:0000256" key="3">
    <source>
        <dbReference type="ARBA" id="ARBA00023125"/>
    </source>
</evidence>
<evidence type="ECO:0000256" key="2">
    <source>
        <dbReference type="ARBA" id="ARBA00022737"/>
    </source>
</evidence>
<dbReference type="GO" id="GO:0003677">
    <property type="term" value="F:DNA binding"/>
    <property type="evidence" value="ECO:0007669"/>
    <property type="project" value="UniProtKB-KW"/>
</dbReference>
<gene>
    <name evidence="5" type="ORF">BDK88_0087</name>
</gene>
<name>A0A482YFQ4_9EURY</name>
<proteinExistence type="inferred from homology"/>
<accession>A0A482YFQ4</accession>
<evidence type="ECO:0000313" key="6">
    <source>
        <dbReference type="Proteomes" id="UP000291097"/>
    </source>
</evidence>
<keyword evidence="3" id="KW-0238">DNA-binding</keyword>